<dbReference type="EMBL" id="JBDXSU010000005">
    <property type="protein sequence ID" value="MFB5190148.1"/>
    <property type="molecule type" value="Genomic_DNA"/>
</dbReference>
<feature type="domain" description="Major facilitator superfamily (MFS) profile" evidence="8">
    <location>
        <begin position="241"/>
        <end position="432"/>
    </location>
</feature>
<reference evidence="9 10" key="1">
    <citation type="journal article" date="2024" name="Int. J. Mol. Sci.">
        <title>Exploration of Alicyclobacillus spp. Genome in Search of Antibiotic Resistance.</title>
        <authorList>
            <person name="Bucka-Kolendo J."/>
            <person name="Kiousi D.E."/>
            <person name="Dekowska A."/>
            <person name="Mikolajczuk-Szczyrba A."/>
            <person name="Karadedos D.M."/>
            <person name="Michael P."/>
            <person name="Galanis A."/>
            <person name="Sokolowska B."/>
        </authorList>
    </citation>
    <scope>NUCLEOTIDE SEQUENCE [LARGE SCALE GENOMIC DNA]</scope>
    <source>
        <strain evidence="9 10">KKP 3000</strain>
    </source>
</reference>
<dbReference type="PROSITE" id="PS50850">
    <property type="entry name" value="MFS"/>
    <property type="match status" value="1"/>
</dbReference>
<dbReference type="Gene3D" id="1.20.1250.20">
    <property type="entry name" value="MFS general substrate transporter like domains"/>
    <property type="match status" value="1"/>
</dbReference>
<accession>A0ABV5AD36</accession>
<dbReference type="Proteomes" id="UP001579974">
    <property type="component" value="Unassembled WGS sequence"/>
</dbReference>
<organism evidence="9 10">
    <name type="scientific">Alicyclobacillus fastidiosus</name>
    <dbReference type="NCBI Taxonomy" id="392011"/>
    <lineage>
        <taxon>Bacteria</taxon>
        <taxon>Bacillati</taxon>
        <taxon>Bacillota</taxon>
        <taxon>Bacilli</taxon>
        <taxon>Bacillales</taxon>
        <taxon>Alicyclobacillaceae</taxon>
        <taxon>Alicyclobacillus</taxon>
    </lineage>
</organism>
<evidence type="ECO:0000256" key="7">
    <source>
        <dbReference type="SAM" id="Phobius"/>
    </source>
</evidence>
<dbReference type="InterPro" id="IPR020846">
    <property type="entry name" value="MFS_dom"/>
</dbReference>
<feature type="transmembrane region" description="Helical" evidence="7">
    <location>
        <begin position="401"/>
        <end position="423"/>
    </location>
</feature>
<dbReference type="PANTHER" id="PTHR23513:SF6">
    <property type="entry name" value="MAJOR FACILITATOR SUPERFAMILY ASSOCIATED DOMAIN-CONTAINING PROTEIN"/>
    <property type="match status" value="1"/>
</dbReference>
<dbReference type="RefSeq" id="WP_275473795.1">
    <property type="nucleotide sequence ID" value="NZ_CP162940.1"/>
</dbReference>
<feature type="transmembrane region" description="Helical" evidence="7">
    <location>
        <begin position="58"/>
        <end position="77"/>
    </location>
</feature>
<evidence type="ECO:0000256" key="6">
    <source>
        <dbReference type="ARBA" id="ARBA00023136"/>
    </source>
</evidence>
<sequence>MDTDICAMETSQRSLWRHHDFLSLWFGQSISTVGSRITGEALPLAAVLTLHASPLQMGWLQLVAAVPVLLLGMPFGAMVDRHTRRPFLIWADLLRFALLLAIPVTALLGHLAMWMLFVIYPVLGLLTQIFNTAYQTYLPGLVGRTNVVEANTKLSITSSVAEMIGPALAGTLVQVFTAPIAILLDACSYLVSAMTLLRIRHSEPKQRQPRQAVFDESPVTSALQLLRDVRDGIQYIASDKTLVALTAGAGVSALFAGIIFNMDVLYAIDTLHLHAAQFGLTVTFGGIGALLGAALCQRMVRAFGYGPALVGAAILSGLFSWFIPLAHGSAWQATLFLMAAQLFGDLFGVVFEVLESSLRQVVATDVMLGRVNATLNLLGNVLNPVGAVVGGLIATALSLRLAMVVGVIGITLGALCLFIGPIVRRKALPGAL</sequence>
<feature type="transmembrane region" description="Helical" evidence="7">
    <location>
        <begin position="302"/>
        <end position="323"/>
    </location>
</feature>
<keyword evidence="10" id="KW-1185">Reference proteome</keyword>
<dbReference type="Pfam" id="PF05977">
    <property type="entry name" value="MFS_3"/>
    <property type="match status" value="1"/>
</dbReference>
<gene>
    <name evidence="9" type="ORF">KKP3000_003593</name>
</gene>
<feature type="transmembrane region" description="Helical" evidence="7">
    <location>
        <begin position="242"/>
        <end position="268"/>
    </location>
</feature>
<proteinExistence type="predicted"/>
<feature type="transmembrane region" description="Helical" evidence="7">
    <location>
        <begin position="98"/>
        <end position="123"/>
    </location>
</feature>
<evidence type="ECO:0000256" key="5">
    <source>
        <dbReference type="ARBA" id="ARBA00022989"/>
    </source>
</evidence>
<dbReference type="SUPFAM" id="SSF103473">
    <property type="entry name" value="MFS general substrate transporter"/>
    <property type="match status" value="1"/>
</dbReference>
<dbReference type="PANTHER" id="PTHR23513">
    <property type="entry name" value="INTEGRAL MEMBRANE EFFLUX PROTEIN-RELATED"/>
    <property type="match status" value="1"/>
</dbReference>
<evidence type="ECO:0000256" key="1">
    <source>
        <dbReference type="ARBA" id="ARBA00004651"/>
    </source>
</evidence>
<dbReference type="CDD" id="cd06173">
    <property type="entry name" value="MFS_MefA_like"/>
    <property type="match status" value="1"/>
</dbReference>
<keyword evidence="2" id="KW-0813">Transport</keyword>
<comment type="caution">
    <text evidence="9">The sequence shown here is derived from an EMBL/GenBank/DDBJ whole genome shotgun (WGS) entry which is preliminary data.</text>
</comment>
<protein>
    <submittedName>
        <fullName evidence="9">MFS transporter</fullName>
    </submittedName>
</protein>
<keyword evidence="4 7" id="KW-0812">Transmembrane</keyword>
<evidence type="ECO:0000259" key="8">
    <source>
        <dbReference type="PROSITE" id="PS50850"/>
    </source>
</evidence>
<evidence type="ECO:0000256" key="4">
    <source>
        <dbReference type="ARBA" id="ARBA00022692"/>
    </source>
</evidence>
<name>A0ABV5AD36_9BACL</name>
<comment type="subcellular location">
    <subcellularLocation>
        <location evidence="1">Cell membrane</location>
        <topology evidence="1">Multi-pass membrane protein</topology>
    </subcellularLocation>
</comment>
<dbReference type="InterPro" id="IPR010290">
    <property type="entry name" value="TM_effector"/>
</dbReference>
<feature type="transmembrane region" description="Helical" evidence="7">
    <location>
        <begin position="176"/>
        <end position="197"/>
    </location>
</feature>
<keyword evidence="5 7" id="KW-1133">Transmembrane helix</keyword>
<evidence type="ECO:0000256" key="3">
    <source>
        <dbReference type="ARBA" id="ARBA00022475"/>
    </source>
</evidence>
<evidence type="ECO:0000313" key="10">
    <source>
        <dbReference type="Proteomes" id="UP001579974"/>
    </source>
</evidence>
<feature type="transmembrane region" description="Helical" evidence="7">
    <location>
        <begin position="274"/>
        <end position="295"/>
    </location>
</feature>
<feature type="transmembrane region" description="Helical" evidence="7">
    <location>
        <begin position="375"/>
        <end position="395"/>
    </location>
</feature>
<dbReference type="InterPro" id="IPR036259">
    <property type="entry name" value="MFS_trans_sf"/>
</dbReference>
<keyword evidence="3" id="KW-1003">Cell membrane</keyword>
<feature type="transmembrane region" description="Helical" evidence="7">
    <location>
        <begin position="335"/>
        <end position="354"/>
    </location>
</feature>
<keyword evidence="6 7" id="KW-0472">Membrane</keyword>
<evidence type="ECO:0000256" key="2">
    <source>
        <dbReference type="ARBA" id="ARBA00022448"/>
    </source>
</evidence>
<evidence type="ECO:0000313" key="9">
    <source>
        <dbReference type="EMBL" id="MFB5190148.1"/>
    </source>
</evidence>